<name>A0A9W7XSJ8_9FUNG</name>
<gene>
    <name evidence="6" type="primary">cmk1</name>
    <name evidence="6" type="ORF">LPJ53_006606</name>
</gene>
<dbReference type="PROSITE" id="PS50011">
    <property type="entry name" value="PROTEIN_KINASE_DOM"/>
    <property type="match status" value="1"/>
</dbReference>
<dbReference type="InterPro" id="IPR008271">
    <property type="entry name" value="Ser/Thr_kinase_AS"/>
</dbReference>
<dbReference type="InterPro" id="IPR011009">
    <property type="entry name" value="Kinase-like_dom_sf"/>
</dbReference>
<dbReference type="PANTHER" id="PTHR24347">
    <property type="entry name" value="SERINE/THREONINE-PROTEIN KINASE"/>
    <property type="match status" value="1"/>
</dbReference>
<dbReference type="PROSITE" id="PS00107">
    <property type="entry name" value="PROTEIN_KINASE_ATP"/>
    <property type="match status" value="1"/>
</dbReference>
<keyword evidence="7" id="KW-1185">Reference proteome</keyword>
<keyword evidence="4" id="KW-0723">Serine/threonine-protein kinase</keyword>
<dbReference type="PROSITE" id="PS00108">
    <property type="entry name" value="PROTEIN_KINASE_ST"/>
    <property type="match status" value="1"/>
</dbReference>
<dbReference type="GO" id="GO:0005524">
    <property type="term" value="F:ATP binding"/>
    <property type="evidence" value="ECO:0007669"/>
    <property type="project" value="UniProtKB-UniRule"/>
</dbReference>
<dbReference type="SUPFAM" id="SSF56112">
    <property type="entry name" value="Protein kinase-like (PK-like)"/>
    <property type="match status" value="1"/>
</dbReference>
<keyword evidence="6" id="KW-0418">Kinase</keyword>
<dbReference type="InterPro" id="IPR017441">
    <property type="entry name" value="Protein_kinase_ATP_BS"/>
</dbReference>
<comment type="similarity">
    <text evidence="4">Belongs to the protein kinase superfamily.</text>
</comment>
<comment type="caution">
    <text evidence="6">The sequence shown here is derived from an EMBL/GenBank/DDBJ whole genome shotgun (WGS) entry which is preliminary data.</text>
</comment>
<dbReference type="Proteomes" id="UP001149813">
    <property type="component" value="Unassembled WGS sequence"/>
</dbReference>
<dbReference type="SMART" id="SM00220">
    <property type="entry name" value="S_TKc"/>
    <property type="match status" value="1"/>
</dbReference>
<dbReference type="AlphaFoldDB" id="A0A9W7XSJ8"/>
<dbReference type="EMBL" id="JANBOJ010001087">
    <property type="protein sequence ID" value="KAJ1718250.1"/>
    <property type="molecule type" value="Genomic_DNA"/>
</dbReference>
<proteinExistence type="inferred from homology"/>
<keyword evidence="1 3" id="KW-0547">Nucleotide-binding</keyword>
<dbReference type="OrthoDB" id="40902at2759"/>
<dbReference type="FunFam" id="1.10.510.10:FF:000571">
    <property type="entry name" value="Maternal embryonic leucine zipper kinase"/>
    <property type="match status" value="1"/>
</dbReference>
<sequence length="301" mass="33501">MTDTAHQQQQQHYYNTQRPTVPCKYRAGRELGHGTYAVVKEMEHISTGQRFAGKIINKRKMAGHETSISNELTILQRLHPTLPHVLTLVDYFETPSSVYLITNLCAGGELFEHIRRQRRLSEAACVKLVRQLVEGVGGLHRSGVVHRDLKPENCLLSDTGDLVIADFGMARFLDEDGSERQRRPLTSLCGTPGYMAPEMLLRLGHGAPVDMWAVGVIACFMLTGSNPFQGSGQKLALTERSLDSLLRHVWSTCSSPQVSPCARSFIAGLLQFHPARRMSAEQALAHPWLAHYPTPYASPYA</sequence>
<feature type="binding site" evidence="3">
    <location>
        <position position="54"/>
    </location>
    <ligand>
        <name>ATP</name>
        <dbReference type="ChEBI" id="CHEBI:30616"/>
    </ligand>
</feature>
<feature type="domain" description="Protein kinase" evidence="5">
    <location>
        <begin position="25"/>
        <end position="289"/>
    </location>
</feature>
<organism evidence="6 7">
    <name type="scientific">Coemansia erecta</name>
    <dbReference type="NCBI Taxonomy" id="147472"/>
    <lineage>
        <taxon>Eukaryota</taxon>
        <taxon>Fungi</taxon>
        <taxon>Fungi incertae sedis</taxon>
        <taxon>Zoopagomycota</taxon>
        <taxon>Kickxellomycotina</taxon>
        <taxon>Kickxellomycetes</taxon>
        <taxon>Kickxellales</taxon>
        <taxon>Kickxellaceae</taxon>
        <taxon>Coemansia</taxon>
    </lineage>
</organism>
<evidence type="ECO:0000259" key="5">
    <source>
        <dbReference type="PROSITE" id="PS50011"/>
    </source>
</evidence>
<dbReference type="EC" id="2.7.11.17" evidence="6"/>
<feature type="non-terminal residue" evidence="6">
    <location>
        <position position="301"/>
    </location>
</feature>
<evidence type="ECO:0000313" key="6">
    <source>
        <dbReference type="EMBL" id="KAJ1718250.1"/>
    </source>
</evidence>
<evidence type="ECO:0000313" key="7">
    <source>
        <dbReference type="Proteomes" id="UP001149813"/>
    </source>
</evidence>
<evidence type="ECO:0000256" key="3">
    <source>
        <dbReference type="PROSITE-ProRule" id="PRU10141"/>
    </source>
</evidence>
<dbReference type="Gene3D" id="1.10.510.10">
    <property type="entry name" value="Transferase(Phosphotransferase) domain 1"/>
    <property type="match status" value="1"/>
</dbReference>
<dbReference type="Gene3D" id="3.30.200.20">
    <property type="entry name" value="Phosphorylase Kinase, domain 1"/>
    <property type="match status" value="1"/>
</dbReference>
<keyword evidence="6" id="KW-0808">Transferase</keyword>
<dbReference type="GO" id="GO:0004683">
    <property type="term" value="F:calcium/calmodulin-dependent protein kinase activity"/>
    <property type="evidence" value="ECO:0007669"/>
    <property type="project" value="UniProtKB-EC"/>
</dbReference>
<dbReference type="Pfam" id="PF00069">
    <property type="entry name" value="Pkinase"/>
    <property type="match status" value="1"/>
</dbReference>
<dbReference type="CDD" id="cd05117">
    <property type="entry name" value="STKc_CAMK"/>
    <property type="match status" value="1"/>
</dbReference>
<keyword evidence="2 3" id="KW-0067">ATP-binding</keyword>
<reference evidence="6" key="1">
    <citation type="submission" date="2022-07" db="EMBL/GenBank/DDBJ databases">
        <title>Phylogenomic reconstructions and comparative analyses of Kickxellomycotina fungi.</title>
        <authorList>
            <person name="Reynolds N.K."/>
            <person name="Stajich J.E."/>
            <person name="Barry K."/>
            <person name="Grigoriev I.V."/>
            <person name="Crous P."/>
            <person name="Smith M.E."/>
        </authorList>
    </citation>
    <scope>NUCLEOTIDE SEQUENCE</scope>
    <source>
        <strain evidence="6">NBRC 32514</strain>
    </source>
</reference>
<evidence type="ECO:0000256" key="1">
    <source>
        <dbReference type="ARBA" id="ARBA00022741"/>
    </source>
</evidence>
<evidence type="ECO:0000256" key="2">
    <source>
        <dbReference type="ARBA" id="ARBA00022840"/>
    </source>
</evidence>
<protein>
    <submittedName>
        <fullName evidence="6">Calcium/calmodulin-dependent protein kinase type I</fullName>
        <ecNumber evidence="6">2.7.11.17</ecNumber>
    </submittedName>
</protein>
<dbReference type="InterPro" id="IPR000719">
    <property type="entry name" value="Prot_kinase_dom"/>
</dbReference>
<accession>A0A9W7XSJ8</accession>
<evidence type="ECO:0000256" key="4">
    <source>
        <dbReference type="RuleBase" id="RU000304"/>
    </source>
</evidence>